<dbReference type="SUPFAM" id="SSF51905">
    <property type="entry name" value="FAD/NAD(P)-binding domain"/>
    <property type="match status" value="1"/>
</dbReference>
<evidence type="ECO:0000259" key="10">
    <source>
        <dbReference type="PROSITE" id="PS51379"/>
    </source>
</evidence>
<feature type="domain" description="4Fe-4S ferredoxin-type" evidence="10">
    <location>
        <begin position="98"/>
        <end position="128"/>
    </location>
</feature>
<evidence type="ECO:0000313" key="11">
    <source>
        <dbReference type="EMBL" id="KPJ49928.1"/>
    </source>
</evidence>
<dbReference type="GO" id="GO:0051539">
    <property type="term" value="F:4 iron, 4 sulfur cluster binding"/>
    <property type="evidence" value="ECO:0007669"/>
    <property type="project" value="UniProtKB-KW"/>
</dbReference>
<proteinExistence type="inferred from homology"/>
<dbReference type="SUPFAM" id="SSF54862">
    <property type="entry name" value="4Fe-4S ferredoxins"/>
    <property type="match status" value="1"/>
</dbReference>
<evidence type="ECO:0000256" key="8">
    <source>
        <dbReference type="ARBA" id="ARBA00023004"/>
    </source>
</evidence>
<evidence type="ECO:0000256" key="1">
    <source>
        <dbReference type="ARBA" id="ARBA00001974"/>
    </source>
</evidence>
<evidence type="ECO:0000256" key="3">
    <source>
        <dbReference type="ARBA" id="ARBA00022485"/>
    </source>
</evidence>
<evidence type="ECO:0000256" key="6">
    <source>
        <dbReference type="ARBA" id="ARBA00022827"/>
    </source>
</evidence>
<dbReference type="PROSITE" id="PS00198">
    <property type="entry name" value="4FE4S_FER_1"/>
    <property type="match status" value="1"/>
</dbReference>
<keyword evidence="3" id="KW-0004">4Fe-4S</keyword>
<dbReference type="Gene3D" id="3.50.50.60">
    <property type="entry name" value="FAD/NAD(P)-binding domain"/>
    <property type="match status" value="3"/>
</dbReference>
<name>A0A0S7WIC1_UNCT6</name>
<dbReference type="InterPro" id="IPR017896">
    <property type="entry name" value="4Fe4S_Fe-S-bd"/>
</dbReference>
<sequence>MAKNTDVLVIGAGLAGMEASLLLANAGRKVYLVERESYFGGAVIKSEEVFPNMECATCMLAPKQSEVLESKNIDLMTLSEITDVHGEAGSFTVKILKHARYVSLVNCIGCGECFGPCPVSIDNEFEERMSKRKAIYLPCAGALPNAPAIDMEYCVRAKGRECEVCKEACMFDAINFEDKDEEVNIEVGAIIVATGFRLSDASQFSQYGFGKFKNVFHAFEFERLRASNGPTEGAILARDGKEPQSIGLVHCVGRDTRGYCSQFCCMYLTKFAHYAFDKLPGVKVYQFYRELSIPGKGNQKFHKKVKEKGVASIRVKEIEVTQNGSSSGLKIVYQNEMARKESIDVDMVVLAPPVEPDPETNKLAKLLNVELDDFGFFKSAGFNPAETTRPGIFVAGCAEGPKYMQDVVAQAEVAAGMAINSAEE</sequence>
<feature type="domain" description="4Fe-4S ferredoxin-type" evidence="10">
    <location>
        <begin position="145"/>
        <end position="179"/>
    </location>
</feature>
<dbReference type="InterPro" id="IPR039650">
    <property type="entry name" value="HdrA-like"/>
</dbReference>
<comment type="cofactor">
    <cofactor evidence="1">
        <name>FAD</name>
        <dbReference type="ChEBI" id="CHEBI:57692"/>
    </cofactor>
</comment>
<comment type="caution">
    <text evidence="11">The sequence shown here is derived from an EMBL/GenBank/DDBJ whole genome shotgun (WGS) entry which is preliminary data.</text>
</comment>
<evidence type="ECO:0000256" key="5">
    <source>
        <dbReference type="ARBA" id="ARBA00022723"/>
    </source>
</evidence>
<keyword evidence="5" id="KW-0479">Metal-binding</keyword>
<keyword evidence="6" id="KW-0274">FAD</keyword>
<evidence type="ECO:0000256" key="7">
    <source>
        <dbReference type="ARBA" id="ARBA00023002"/>
    </source>
</evidence>
<comment type="similarity">
    <text evidence="2">Belongs to the HdrA family.</text>
</comment>
<dbReference type="InterPro" id="IPR036188">
    <property type="entry name" value="FAD/NAD-bd_sf"/>
</dbReference>
<dbReference type="PROSITE" id="PS51379">
    <property type="entry name" value="4FE4S_FER_2"/>
    <property type="match status" value="2"/>
</dbReference>
<protein>
    <submittedName>
        <fullName evidence="11">FAD-binding protein</fullName>
    </submittedName>
</protein>
<dbReference type="PANTHER" id="PTHR43498">
    <property type="entry name" value="FERREDOXIN:COB-COM HETERODISULFIDE REDUCTASE SUBUNIT A"/>
    <property type="match status" value="1"/>
</dbReference>
<dbReference type="AlphaFoldDB" id="A0A0S7WIC1"/>
<dbReference type="InterPro" id="IPR017900">
    <property type="entry name" value="4Fe4S_Fe_S_CS"/>
</dbReference>
<dbReference type="PANTHER" id="PTHR43498:SF1">
    <property type="entry name" value="COB--COM HETERODISULFIDE REDUCTASE IRON-SULFUR SUBUNIT A"/>
    <property type="match status" value="1"/>
</dbReference>
<accession>A0A0S7WIC1</accession>
<organism evidence="11 12">
    <name type="scientific">candidate division TA06 bacterium DG_26</name>
    <dbReference type="NCBI Taxonomy" id="1703771"/>
    <lineage>
        <taxon>Bacteria</taxon>
        <taxon>Bacteria division TA06</taxon>
    </lineage>
</organism>
<keyword evidence="7" id="KW-0560">Oxidoreductase</keyword>
<dbReference type="Pfam" id="PF00890">
    <property type="entry name" value="FAD_binding_2"/>
    <property type="match status" value="1"/>
</dbReference>
<evidence type="ECO:0000256" key="9">
    <source>
        <dbReference type="ARBA" id="ARBA00023014"/>
    </source>
</evidence>
<keyword evidence="9" id="KW-0411">Iron-sulfur</keyword>
<reference evidence="11 12" key="1">
    <citation type="journal article" date="2015" name="Microbiome">
        <title>Genomic resolution of linkages in carbon, nitrogen, and sulfur cycling among widespread estuary sediment bacteria.</title>
        <authorList>
            <person name="Baker B.J."/>
            <person name="Lazar C.S."/>
            <person name="Teske A.P."/>
            <person name="Dick G.J."/>
        </authorList>
    </citation>
    <scope>NUCLEOTIDE SEQUENCE [LARGE SCALE GENOMIC DNA]</scope>
    <source>
        <strain evidence="11">DG_26</strain>
    </source>
</reference>
<evidence type="ECO:0000256" key="4">
    <source>
        <dbReference type="ARBA" id="ARBA00022630"/>
    </source>
</evidence>
<evidence type="ECO:0000313" key="12">
    <source>
        <dbReference type="Proteomes" id="UP000051124"/>
    </source>
</evidence>
<dbReference type="GO" id="GO:0016491">
    <property type="term" value="F:oxidoreductase activity"/>
    <property type="evidence" value="ECO:0007669"/>
    <property type="project" value="UniProtKB-KW"/>
</dbReference>
<keyword evidence="8" id="KW-0408">Iron</keyword>
<dbReference type="InterPro" id="IPR003953">
    <property type="entry name" value="FAD-dep_OxRdtase_2_FAD-bd"/>
</dbReference>
<gene>
    <name evidence="11" type="ORF">AMJ40_04435</name>
</gene>
<dbReference type="Gene3D" id="3.30.70.20">
    <property type="match status" value="1"/>
</dbReference>
<dbReference type="GO" id="GO:0046872">
    <property type="term" value="F:metal ion binding"/>
    <property type="evidence" value="ECO:0007669"/>
    <property type="project" value="UniProtKB-KW"/>
</dbReference>
<evidence type="ECO:0000256" key="2">
    <source>
        <dbReference type="ARBA" id="ARBA00006561"/>
    </source>
</evidence>
<keyword evidence="4" id="KW-0285">Flavoprotein</keyword>
<dbReference type="Proteomes" id="UP000051124">
    <property type="component" value="Unassembled WGS sequence"/>
</dbReference>
<dbReference type="EMBL" id="LIZT01000036">
    <property type="protein sequence ID" value="KPJ49928.1"/>
    <property type="molecule type" value="Genomic_DNA"/>
</dbReference>